<proteinExistence type="predicted"/>
<evidence type="ECO:0000313" key="2">
    <source>
        <dbReference type="Proteomes" id="UP001186974"/>
    </source>
</evidence>
<comment type="caution">
    <text evidence="1">The sequence shown here is derived from an EMBL/GenBank/DDBJ whole genome shotgun (WGS) entry which is preliminary data.</text>
</comment>
<organism evidence="1 2">
    <name type="scientific">Coniosporium uncinatum</name>
    <dbReference type="NCBI Taxonomy" id="93489"/>
    <lineage>
        <taxon>Eukaryota</taxon>
        <taxon>Fungi</taxon>
        <taxon>Dikarya</taxon>
        <taxon>Ascomycota</taxon>
        <taxon>Pezizomycotina</taxon>
        <taxon>Dothideomycetes</taxon>
        <taxon>Dothideomycetes incertae sedis</taxon>
        <taxon>Coniosporium</taxon>
    </lineage>
</organism>
<evidence type="ECO:0000313" key="1">
    <source>
        <dbReference type="EMBL" id="KAK3080847.1"/>
    </source>
</evidence>
<accession>A0ACC3DVT2</accession>
<keyword evidence="2" id="KW-1185">Reference proteome</keyword>
<sequence>MGLLGKKKKDDGDTDSLKEKKGGLFGRSKKEEAASVNPYAQSASSNDPYAAQSGQGPPPYQNGPSLGSKFGTSGIDQDIYRQEKSPVPPGGYGNAPRFQPQGNYGSQAGYGATQNPYGQQRESAPAPLRQGGYGGMGSSMDQPDEGSRNALFGDAPSRYQKQQQTQQDQQLPPDNSQDDPYGASGQSRMPGGYGDDSQGYGAYGDRELTAEEQEEEDVQGTKQEIRFIKQQDVASTRNALRLADQAYQTGAATLDRLGQQGERIHNTEKNLDLASVQNRVATEKAAELKNLNRSMFRPNVNNPFTAKSRREERDAKIMETHRRDREQRDLTRAEAYRSHARQGEFAKELRDPAAPKTRNQASLAERSKYQFEADSEDEQMENEIDDNLDALHGAAGKLKGLASAMGREVDKQNEHIIRITGKTDRVDDEIAMNRARLDRISRRAYNTCVFRNATTDTARQFRIANTQLTDAEIALALYHEQVPRVTTERHDHATAASISQACALDGDLIQAELEEDERTAQDHEEALRLGERSPSPVQCESGRDTTNEHDDSLQSEESSEDQCKGNSRSVADGLPLVADIGFTQKANLREQNIILETPPGPTGSDTTKR</sequence>
<reference evidence="1" key="1">
    <citation type="submission" date="2024-09" db="EMBL/GenBank/DDBJ databases">
        <title>Black Yeasts Isolated from many extreme environments.</title>
        <authorList>
            <person name="Coleine C."/>
            <person name="Stajich J.E."/>
            <person name="Selbmann L."/>
        </authorList>
    </citation>
    <scope>NUCLEOTIDE SEQUENCE</scope>
    <source>
        <strain evidence="1">CCFEE 5737</strain>
    </source>
</reference>
<dbReference type="Proteomes" id="UP001186974">
    <property type="component" value="Unassembled WGS sequence"/>
</dbReference>
<protein>
    <submittedName>
        <fullName evidence="1">Uncharacterized protein</fullName>
    </submittedName>
</protein>
<gene>
    <name evidence="1" type="ORF">LTS18_012566</name>
</gene>
<dbReference type="EMBL" id="JAWDJW010000378">
    <property type="protein sequence ID" value="KAK3080847.1"/>
    <property type="molecule type" value="Genomic_DNA"/>
</dbReference>
<name>A0ACC3DVT2_9PEZI</name>